<keyword evidence="4" id="KW-1185">Reference proteome</keyword>
<dbReference type="Gene3D" id="1.10.150.60">
    <property type="entry name" value="ARID DNA-binding domain"/>
    <property type="match status" value="1"/>
</dbReference>
<feature type="compositionally biased region" description="Basic residues" evidence="1">
    <location>
        <begin position="267"/>
        <end position="285"/>
    </location>
</feature>
<feature type="compositionally biased region" description="Low complexity" evidence="1">
    <location>
        <begin position="224"/>
        <end position="235"/>
    </location>
</feature>
<dbReference type="InterPro" id="IPR025718">
    <property type="entry name" value="SAP30_Sin3-bd"/>
</dbReference>
<name>A0A2V3IJC3_9FLOR</name>
<dbReference type="SMART" id="SM00501">
    <property type="entry name" value="BRIGHT"/>
    <property type="match status" value="1"/>
</dbReference>
<feature type="compositionally biased region" description="Low complexity" evidence="1">
    <location>
        <begin position="243"/>
        <end position="266"/>
    </location>
</feature>
<dbReference type="CDD" id="cd16100">
    <property type="entry name" value="ARID"/>
    <property type="match status" value="1"/>
</dbReference>
<dbReference type="OrthoDB" id="338531at2759"/>
<sequence length="457" mass="50660">MQPPTPQPAFYAQYPTAVLPSSQPAMPPPPPAYPTYIPHSAAPQQYIYPPQPYPPQSPYVLSVPPPPSSQPQYHPLPTASMPISHPHVQLVPQYLPSPAAITSPHLPGYIPHKTVAERDRFYSKLHAFRDRIGQPIQRLPTLGFKELDLWILYNEVTKRNGIDTVIANKQWKEVAEALQLPSSCTDSGFRLRLHYKKYLEAFEREYFKPTALAKPLRSAKKRPSTSTTSVASAITQPAEDNDTASAGSGTSAHTSSTPHTPSSSNASRKRASPRHTISKTKKKRRSSVEAVLAQKPKEDTVPTSPSKLQQTTNQCVPQCNTPSTVPDSSKRSSKTNTPSVPSSPDLRVMPSLLRVLHPKKDEAADNAREDKPECVPPSHHDDDRRSEDNKVDFSVLGNSSLKRYAKVYHMEAPVEAISEGNSRRQLADSVAKHFLATPLKHDETETLLRFIQAVRKS</sequence>
<protein>
    <submittedName>
        <fullName evidence="3">AT-rich interactive domain-containing protein 3B</fullName>
    </submittedName>
</protein>
<dbReference type="SUPFAM" id="SSF46774">
    <property type="entry name" value="ARID-like"/>
    <property type="match status" value="1"/>
</dbReference>
<dbReference type="PANTHER" id="PTHR46691">
    <property type="entry name" value="HIGH MOBILITY GROUP B PROTEIN 9"/>
    <property type="match status" value="1"/>
</dbReference>
<dbReference type="Proteomes" id="UP000247409">
    <property type="component" value="Unassembled WGS sequence"/>
</dbReference>
<evidence type="ECO:0000259" key="2">
    <source>
        <dbReference type="PROSITE" id="PS51011"/>
    </source>
</evidence>
<dbReference type="Pfam" id="PF13867">
    <property type="entry name" value="SAP30_Sin3_bdg"/>
    <property type="match status" value="1"/>
</dbReference>
<organism evidence="3 4">
    <name type="scientific">Gracilariopsis chorda</name>
    <dbReference type="NCBI Taxonomy" id="448386"/>
    <lineage>
        <taxon>Eukaryota</taxon>
        <taxon>Rhodophyta</taxon>
        <taxon>Florideophyceae</taxon>
        <taxon>Rhodymeniophycidae</taxon>
        <taxon>Gracilariales</taxon>
        <taxon>Gracilariaceae</taxon>
        <taxon>Gracilariopsis</taxon>
    </lineage>
</organism>
<dbReference type="PROSITE" id="PS51011">
    <property type="entry name" value="ARID"/>
    <property type="match status" value="1"/>
</dbReference>
<dbReference type="EMBL" id="NBIV01000173">
    <property type="protein sequence ID" value="PXF42196.1"/>
    <property type="molecule type" value="Genomic_DNA"/>
</dbReference>
<evidence type="ECO:0000256" key="1">
    <source>
        <dbReference type="SAM" id="MobiDB-lite"/>
    </source>
</evidence>
<dbReference type="PANTHER" id="PTHR46691:SF1">
    <property type="entry name" value="AT-RICH INTERACTIVE DOMAIN-CONTAINING PROTEIN 2"/>
    <property type="match status" value="1"/>
</dbReference>
<evidence type="ECO:0000313" key="4">
    <source>
        <dbReference type="Proteomes" id="UP000247409"/>
    </source>
</evidence>
<feature type="compositionally biased region" description="Polar residues" evidence="1">
    <location>
        <begin position="301"/>
        <end position="327"/>
    </location>
</feature>
<dbReference type="SMART" id="SM01014">
    <property type="entry name" value="ARID"/>
    <property type="match status" value="1"/>
</dbReference>
<dbReference type="STRING" id="448386.A0A2V3IJC3"/>
<accession>A0A2V3IJC3</accession>
<proteinExistence type="predicted"/>
<dbReference type="Pfam" id="PF01388">
    <property type="entry name" value="ARID"/>
    <property type="match status" value="1"/>
</dbReference>
<dbReference type="AlphaFoldDB" id="A0A2V3IJC3"/>
<feature type="region of interest" description="Disordered" evidence="1">
    <location>
        <begin position="214"/>
        <end position="391"/>
    </location>
</feature>
<gene>
    <name evidence="3" type="ORF">BWQ96_08064</name>
</gene>
<dbReference type="GO" id="GO:0003677">
    <property type="term" value="F:DNA binding"/>
    <property type="evidence" value="ECO:0007669"/>
    <property type="project" value="InterPro"/>
</dbReference>
<dbReference type="InterPro" id="IPR038291">
    <property type="entry name" value="SAP30_C_sf"/>
</dbReference>
<feature type="compositionally biased region" description="Basic and acidic residues" evidence="1">
    <location>
        <begin position="358"/>
        <end position="391"/>
    </location>
</feature>
<evidence type="ECO:0000313" key="3">
    <source>
        <dbReference type="EMBL" id="PXF42196.1"/>
    </source>
</evidence>
<dbReference type="Gene3D" id="6.10.160.20">
    <property type="match status" value="1"/>
</dbReference>
<dbReference type="InterPro" id="IPR001606">
    <property type="entry name" value="ARID_dom"/>
</dbReference>
<comment type="caution">
    <text evidence="3">The sequence shown here is derived from an EMBL/GenBank/DDBJ whole genome shotgun (WGS) entry which is preliminary data.</text>
</comment>
<reference evidence="3 4" key="1">
    <citation type="journal article" date="2018" name="Mol. Biol. Evol.">
        <title>Analysis of the draft genome of the red seaweed Gracilariopsis chorda provides insights into genome size evolution in Rhodophyta.</title>
        <authorList>
            <person name="Lee J."/>
            <person name="Yang E.C."/>
            <person name="Graf L."/>
            <person name="Yang J.H."/>
            <person name="Qiu H."/>
            <person name="Zel Zion U."/>
            <person name="Chan C.X."/>
            <person name="Stephens T.G."/>
            <person name="Weber A.P.M."/>
            <person name="Boo G.H."/>
            <person name="Boo S.M."/>
            <person name="Kim K.M."/>
            <person name="Shin Y."/>
            <person name="Jung M."/>
            <person name="Lee S.J."/>
            <person name="Yim H.S."/>
            <person name="Lee J.H."/>
            <person name="Bhattacharya D."/>
            <person name="Yoon H.S."/>
        </authorList>
    </citation>
    <scope>NUCLEOTIDE SEQUENCE [LARGE SCALE GENOMIC DNA]</scope>
    <source>
        <strain evidence="3 4">SKKU-2015</strain>
        <tissue evidence="3">Whole body</tissue>
    </source>
</reference>
<feature type="domain" description="ARID" evidence="2">
    <location>
        <begin position="115"/>
        <end position="207"/>
    </location>
</feature>
<dbReference type="InterPro" id="IPR036431">
    <property type="entry name" value="ARID_dom_sf"/>
</dbReference>